<comment type="caution">
    <text evidence="7">The sequence shown here is derived from an EMBL/GenBank/DDBJ whole genome shotgun (WGS) entry which is preliminary data.</text>
</comment>
<feature type="compositionally biased region" description="Polar residues" evidence="5">
    <location>
        <begin position="169"/>
        <end position="178"/>
    </location>
</feature>
<protein>
    <recommendedName>
        <fullName evidence="6">RING-type domain-containing protein</fullName>
    </recommendedName>
</protein>
<evidence type="ECO:0000256" key="5">
    <source>
        <dbReference type="SAM" id="MobiDB-lite"/>
    </source>
</evidence>
<evidence type="ECO:0000313" key="8">
    <source>
        <dbReference type="Proteomes" id="UP001465668"/>
    </source>
</evidence>
<dbReference type="Proteomes" id="UP001465668">
    <property type="component" value="Unassembled WGS sequence"/>
</dbReference>
<evidence type="ECO:0000256" key="1">
    <source>
        <dbReference type="ARBA" id="ARBA00022723"/>
    </source>
</evidence>
<gene>
    <name evidence="7" type="ORF">SCAR479_09791</name>
</gene>
<evidence type="ECO:0000256" key="3">
    <source>
        <dbReference type="ARBA" id="ARBA00022833"/>
    </source>
</evidence>
<organism evidence="7 8">
    <name type="scientific">Seiridium cardinale</name>
    <dbReference type="NCBI Taxonomy" id="138064"/>
    <lineage>
        <taxon>Eukaryota</taxon>
        <taxon>Fungi</taxon>
        <taxon>Dikarya</taxon>
        <taxon>Ascomycota</taxon>
        <taxon>Pezizomycotina</taxon>
        <taxon>Sordariomycetes</taxon>
        <taxon>Xylariomycetidae</taxon>
        <taxon>Amphisphaeriales</taxon>
        <taxon>Sporocadaceae</taxon>
        <taxon>Seiridium</taxon>
    </lineage>
</organism>
<dbReference type="PANTHER" id="PTHR14155:SF627">
    <property type="entry name" value="OS06G0192800 PROTEIN"/>
    <property type="match status" value="1"/>
</dbReference>
<proteinExistence type="predicted"/>
<name>A0ABR2XI52_9PEZI</name>
<feature type="region of interest" description="Disordered" evidence="5">
    <location>
        <begin position="428"/>
        <end position="551"/>
    </location>
</feature>
<dbReference type="InterPro" id="IPR013083">
    <property type="entry name" value="Znf_RING/FYVE/PHD"/>
</dbReference>
<evidence type="ECO:0000313" key="7">
    <source>
        <dbReference type="EMBL" id="KAK9773459.1"/>
    </source>
</evidence>
<dbReference type="Gene3D" id="3.30.40.10">
    <property type="entry name" value="Zinc/RING finger domain, C3HC4 (zinc finger)"/>
    <property type="match status" value="1"/>
</dbReference>
<feature type="region of interest" description="Disordered" evidence="5">
    <location>
        <begin position="1"/>
        <end position="62"/>
    </location>
</feature>
<dbReference type="PANTHER" id="PTHR14155">
    <property type="entry name" value="RING FINGER DOMAIN-CONTAINING"/>
    <property type="match status" value="1"/>
</dbReference>
<feature type="domain" description="RING-type" evidence="6">
    <location>
        <begin position="352"/>
        <end position="400"/>
    </location>
</feature>
<feature type="compositionally biased region" description="Polar residues" evidence="5">
    <location>
        <begin position="218"/>
        <end position="243"/>
    </location>
</feature>
<feature type="compositionally biased region" description="Acidic residues" evidence="5">
    <location>
        <begin position="282"/>
        <end position="291"/>
    </location>
</feature>
<dbReference type="InterPro" id="IPR001841">
    <property type="entry name" value="Znf_RING"/>
</dbReference>
<keyword evidence="3" id="KW-0862">Zinc</keyword>
<reference evidence="7 8" key="1">
    <citation type="submission" date="2024-02" db="EMBL/GenBank/DDBJ databases">
        <title>First draft genome assembly of two strains of Seiridium cardinale.</title>
        <authorList>
            <person name="Emiliani G."/>
            <person name="Scali E."/>
        </authorList>
    </citation>
    <scope>NUCLEOTIDE SEQUENCE [LARGE SCALE GENOMIC DNA]</scope>
    <source>
        <strain evidence="7 8">BM-138-000479</strain>
    </source>
</reference>
<keyword evidence="8" id="KW-1185">Reference proteome</keyword>
<dbReference type="Pfam" id="PF13639">
    <property type="entry name" value="zf-RING_2"/>
    <property type="match status" value="1"/>
</dbReference>
<feature type="region of interest" description="Disordered" evidence="5">
    <location>
        <begin position="209"/>
        <end position="291"/>
    </location>
</feature>
<feature type="region of interest" description="Disordered" evidence="5">
    <location>
        <begin position="590"/>
        <end position="634"/>
    </location>
</feature>
<evidence type="ECO:0000259" key="6">
    <source>
        <dbReference type="PROSITE" id="PS50089"/>
    </source>
</evidence>
<feature type="compositionally biased region" description="Polar residues" evidence="5">
    <location>
        <begin position="619"/>
        <end position="634"/>
    </location>
</feature>
<feature type="compositionally biased region" description="Basic and acidic residues" evidence="5">
    <location>
        <begin position="429"/>
        <end position="439"/>
    </location>
</feature>
<accession>A0ABR2XI52</accession>
<evidence type="ECO:0000256" key="2">
    <source>
        <dbReference type="ARBA" id="ARBA00022771"/>
    </source>
</evidence>
<evidence type="ECO:0000256" key="4">
    <source>
        <dbReference type="PROSITE-ProRule" id="PRU00175"/>
    </source>
</evidence>
<dbReference type="InterPro" id="IPR053238">
    <property type="entry name" value="RING-H2_zinc_finger"/>
</dbReference>
<feature type="region of interest" description="Disordered" evidence="5">
    <location>
        <begin position="127"/>
        <end position="192"/>
    </location>
</feature>
<feature type="compositionally biased region" description="Polar residues" evidence="5">
    <location>
        <begin position="147"/>
        <end position="158"/>
    </location>
</feature>
<dbReference type="SUPFAM" id="SSF57850">
    <property type="entry name" value="RING/U-box"/>
    <property type="match status" value="1"/>
</dbReference>
<dbReference type="EMBL" id="JARVKM010000050">
    <property type="protein sequence ID" value="KAK9773459.1"/>
    <property type="molecule type" value="Genomic_DNA"/>
</dbReference>
<feature type="compositionally biased region" description="Basic and acidic residues" evidence="5">
    <location>
        <begin position="470"/>
        <end position="483"/>
    </location>
</feature>
<dbReference type="PROSITE" id="PS50089">
    <property type="entry name" value="ZF_RING_2"/>
    <property type="match status" value="1"/>
</dbReference>
<keyword evidence="1" id="KW-0479">Metal-binding</keyword>
<keyword evidence="2 4" id="KW-0863">Zinc-finger</keyword>
<sequence>MDPQAMDFVMHRSLPPSNRGALSPMPADHQPSPCPALRAEQNPLPGLHSHSRGGSGSHYDPVHNSMGSGNWWHHNPHEGWQHPSYTPPHMLSRQMPMYSHAPPFAGPPGLIPPMGGSPVSSQPVPPFGLAGVLGDHHGAHGHPHSHTQSPPRFSQRPTIPSLDRMGNAAPNQHGQNSFGGYLGGPNSTEHASRGNRLPAIAQISPNFSESANREHASSTRADPNPSQSRTPERQTTTRASVATVTMPPMRQRASESGLEGSRAVIESARNRHRVAATNSESPSDEDSDQNETEMITARMLDVIAAGGASEGGLRAAQLLRGATGGRKVASRKAIAALESVEISDLPESERTCIICYNDFGAETPEGINEAPLRLPKCQHVFGDHCIKKWFAESDSCPYCRDKLPSEPQHRHPHPEAVIQLMRQHVLRQQARDSNTREVLDEAGWGTSDSFSAATHRRPEALPSFRSWGPSERRSPPSDVGENRRRIRPRHASLRGTPPSGRSNQFAAPAAGLPSGQYHSGGSRYYPSNHTHRHSIGALGSPMPPRLSEAAAAAAGLEHSMPPFLGHASMFQPHEPRLPYPNPLASNEMDLRTGWPPMRPDFYPPMSSTAGGQDVRMADSDSTAGANSSGHASPR</sequence>